<dbReference type="Proteomes" id="UP001596501">
    <property type="component" value="Unassembled WGS sequence"/>
</dbReference>
<evidence type="ECO:0000313" key="2">
    <source>
        <dbReference type="EMBL" id="MFC7409155.1"/>
    </source>
</evidence>
<proteinExistence type="predicted"/>
<dbReference type="RefSeq" id="WP_382222459.1">
    <property type="nucleotide sequence ID" value="NZ_JBHTCA010000005.1"/>
</dbReference>
<feature type="domain" description="Bacterial bifunctional deaminase-reductase C-terminal" evidence="1">
    <location>
        <begin position="7"/>
        <end position="168"/>
    </location>
</feature>
<sequence>MAVHCSVFIATSLDGFIAREDGGLDWLDQANAGVPPGEDCGYGAFMASVDALVMGRHTFEKVLGFPEWPYADKPVWVLSRTLQTLPTGLPPSVRLLSATPAEVCDQATALGWTRLYVDGGLTFQAFLAAGCVSDLTITVVPTLLGCGRPLFGDAGRDVALTHVATKAYPFGFVQSRYEVVAPL</sequence>
<dbReference type="Pfam" id="PF01872">
    <property type="entry name" value="RibD_C"/>
    <property type="match status" value="1"/>
</dbReference>
<dbReference type="Gene3D" id="3.40.430.10">
    <property type="entry name" value="Dihydrofolate Reductase, subunit A"/>
    <property type="match status" value="1"/>
</dbReference>
<keyword evidence="3" id="KW-1185">Reference proteome</keyword>
<reference evidence="3" key="1">
    <citation type="journal article" date="2019" name="Int. J. Syst. Evol. Microbiol.">
        <title>The Global Catalogue of Microorganisms (GCM) 10K type strain sequencing project: providing services to taxonomists for standard genome sequencing and annotation.</title>
        <authorList>
            <consortium name="The Broad Institute Genomics Platform"/>
            <consortium name="The Broad Institute Genome Sequencing Center for Infectious Disease"/>
            <person name="Wu L."/>
            <person name="Ma J."/>
        </authorList>
    </citation>
    <scope>NUCLEOTIDE SEQUENCE [LARGE SCALE GENOMIC DNA]</scope>
    <source>
        <strain evidence="3">CGMCC 1.12371</strain>
    </source>
</reference>
<name>A0ABW2QNZ3_9BURK</name>
<dbReference type="InterPro" id="IPR002734">
    <property type="entry name" value="RibDG_C"/>
</dbReference>
<evidence type="ECO:0000259" key="1">
    <source>
        <dbReference type="Pfam" id="PF01872"/>
    </source>
</evidence>
<gene>
    <name evidence="2" type="ORF">ACFQPB_09810</name>
</gene>
<evidence type="ECO:0000313" key="3">
    <source>
        <dbReference type="Proteomes" id="UP001596501"/>
    </source>
</evidence>
<dbReference type="InterPro" id="IPR024072">
    <property type="entry name" value="DHFR-like_dom_sf"/>
</dbReference>
<dbReference type="EMBL" id="JBHTCA010000005">
    <property type="protein sequence ID" value="MFC7409155.1"/>
    <property type="molecule type" value="Genomic_DNA"/>
</dbReference>
<comment type="caution">
    <text evidence="2">The sequence shown here is derived from an EMBL/GenBank/DDBJ whole genome shotgun (WGS) entry which is preliminary data.</text>
</comment>
<accession>A0ABW2QNZ3</accession>
<protein>
    <submittedName>
        <fullName evidence="2">Dihydrofolate reductase family protein</fullName>
    </submittedName>
</protein>
<dbReference type="SUPFAM" id="SSF53597">
    <property type="entry name" value="Dihydrofolate reductase-like"/>
    <property type="match status" value="1"/>
</dbReference>
<dbReference type="PANTHER" id="PTHR38011">
    <property type="entry name" value="DIHYDROFOLATE REDUCTASE FAMILY PROTEIN (AFU_ORTHOLOGUE AFUA_8G06820)"/>
    <property type="match status" value="1"/>
</dbReference>
<organism evidence="2 3">
    <name type="scientific">Hydrogenophaga atypica</name>
    <dbReference type="NCBI Taxonomy" id="249409"/>
    <lineage>
        <taxon>Bacteria</taxon>
        <taxon>Pseudomonadati</taxon>
        <taxon>Pseudomonadota</taxon>
        <taxon>Betaproteobacteria</taxon>
        <taxon>Burkholderiales</taxon>
        <taxon>Comamonadaceae</taxon>
        <taxon>Hydrogenophaga</taxon>
    </lineage>
</organism>
<dbReference type="InterPro" id="IPR050765">
    <property type="entry name" value="Riboflavin_Biosynth_HTPR"/>
</dbReference>
<dbReference type="PANTHER" id="PTHR38011:SF11">
    <property type="entry name" value="2,5-DIAMINO-6-RIBOSYLAMINO-4(3H)-PYRIMIDINONE 5'-PHOSPHATE REDUCTASE"/>
    <property type="match status" value="1"/>
</dbReference>